<evidence type="ECO:0000313" key="2">
    <source>
        <dbReference type="Proteomes" id="UP001187343"/>
    </source>
</evidence>
<comment type="caution">
    <text evidence="1">The sequence shown here is derived from an EMBL/GenBank/DDBJ whole genome shotgun (WGS) entry which is preliminary data.</text>
</comment>
<organism evidence="1 2">
    <name type="scientific">Cirrhinus molitorella</name>
    <name type="common">mud carp</name>
    <dbReference type="NCBI Taxonomy" id="172907"/>
    <lineage>
        <taxon>Eukaryota</taxon>
        <taxon>Metazoa</taxon>
        <taxon>Chordata</taxon>
        <taxon>Craniata</taxon>
        <taxon>Vertebrata</taxon>
        <taxon>Euteleostomi</taxon>
        <taxon>Actinopterygii</taxon>
        <taxon>Neopterygii</taxon>
        <taxon>Teleostei</taxon>
        <taxon>Ostariophysi</taxon>
        <taxon>Cypriniformes</taxon>
        <taxon>Cyprinidae</taxon>
        <taxon>Labeoninae</taxon>
        <taxon>Labeonini</taxon>
        <taxon>Cirrhinus</taxon>
    </lineage>
</organism>
<protein>
    <submittedName>
        <fullName evidence="1">Uncharacterized protein</fullName>
    </submittedName>
</protein>
<gene>
    <name evidence="1" type="ORF">Q8A67_007180</name>
</gene>
<proteinExistence type="predicted"/>
<evidence type="ECO:0000313" key="1">
    <source>
        <dbReference type="EMBL" id="KAK2905381.1"/>
    </source>
</evidence>
<reference evidence="1" key="1">
    <citation type="submission" date="2023-08" db="EMBL/GenBank/DDBJ databases">
        <title>Chromosome-level Genome Assembly of mud carp (Cirrhinus molitorella).</title>
        <authorList>
            <person name="Liu H."/>
        </authorList>
    </citation>
    <scope>NUCLEOTIDE SEQUENCE</scope>
    <source>
        <strain evidence="1">Prfri</strain>
        <tissue evidence="1">Muscle</tissue>
    </source>
</reference>
<keyword evidence="2" id="KW-1185">Reference proteome</keyword>
<dbReference type="Proteomes" id="UP001187343">
    <property type="component" value="Unassembled WGS sequence"/>
</dbReference>
<dbReference type="EMBL" id="JAUYZG010000006">
    <property type="protein sequence ID" value="KAK2905381.1"/>
    <property type="molecule type" value="Genomic_DNA"/>
</dbReference>
<accession>A0AA88TTJ9</accession>
<dbReference type="AlphaFoldDB" id="A0AA88TTJ9"/>
<name>A0AA88TTJ9_9TELE</name>
<sequence>MDVPSCFGPVSLHKGCTDVWLKQSDEEEVLTVFGRNTRRDLMTIIQRIKPNQIHSVQKPLSARPHARRHNPSLTGVSFQQILLFKHLLKW</sequence>